<dbReference type="RefSeq" id="WP_198171186.1">
    <property type="nucleotide sequence ID" value="NZ_BAAATY010000007.1"/>
</dbReference>
<gene>
    <name evidence="1" type="ORF">Apa02nite_027970</name>
</gene>
<comment type="caution">
    <text evidence="1">The sequence shown here is derived from an EMBL/GenBank/DDBJ whole genome shotgun (WGS) entry which is preliminary data.</text>
</comment>
<dbReference type="Proteomes" id="UP000624709">
    <property type="component" value="Unassembled WGS sequence"/>
</dbReference>
<protein>
    <submittedName>
        <fullName evidence="1">Uncharacterized protein</fullName>
    </submittedName>
</protein>
<reference evidence="1 2" key="1">
    <citation type="submission" date="2021-01" db="EMBL/GenBank/DDBJ databases">
        <title>Whole genome shotgun sequence of Actinoplanes palleronii NBRC 14916.</title>
        <authorList>
            <person name="Komaki H."/>
            <person name="Tamura T."/>
        </authorList>
    </citation>
    <scope>NUCLEOTIDE SEQUENCE [LARGE SCALE GENOMIC DNA]</scope>
    <source>
        <strain evidence="1 2">NBRC 14916</strain>
    </source>
</reference>
<name>A0ABQ4B7R0_9ACTN</name>
<dbReference type="EMBL" id="BOMS01000040">
    <property type="protein sequence ID" value="GIE66689.1"/>
    <property type="molecule type" value="Genomic_DNA"/>
</dbReference>
<evidence type="ECO:0000313" key="1">
    <source>
        <dbReference type="EMBL" id="GIE66689.1"/>
    </source>
</evidence>
<proteinExistence type="predicted"/>
<evidence type="ECO:0000313" key="2">
    <source>
        <dbReference type="Proteomes" id="UP000624709"/>
    </source>
</evidence>
<organism evidence="1 2">
    <name type="scientific">Actinoplanes palleronii</name>
    <dbReference type="NCBI Taxonomy" id="113570"/>
    <lineage>
        <taxon>Bacteria</taxon>
        <taxon>Bacillati</taxon>
        <taxon>Actinomycetota</taxon>
        <taxon>Actinomycetes</taxon>
        <taxon>Micromonosporales</taxon>
        <taxon>Micromonosporaceae</taxon>
        <taxon>Actinoplanes</taxon>
    </lineage>
</organism>
<sequence length="46" mass="5654">MSMIERFRQRRQVSRQNRDIDRAMQNAMTPAMRNEIAIFAQRRQPF</sequence>
<accession>A0ABQ4B7R0</accession>
<keyword evidence="2" id="KW-1185">Reference proteome</keyword>